<evidence type="ECO:0000259" key="4">
    <source>
        <dbReference type="Pfam" id="PF00535"/>
    </source>
</evidence>
<name>A0ABN7RU91_THEXY</name>
<dbReference type="PANTHER" id="PTHR22916:SF51">
    <property type="entry name" value="GLYCOSYLTRANSFERASE EPSH-RELATED"/>
    <property type="match status" value="1"/>
</dbReference>
<keyword evidence="6" id="KW-1185">Reference proteome</keyword>
<dbReference type="SUPFAM" id="SSF53448">
    <property type="entry name" value="Nucleotide-diphospho-sugar transferases"/>
    <property type="match status" value="1"/>
</dbReference>
<evidence type="ECO:0000256" key="3">
    <source>
        <dbReference type="ARBA" id="ARBA00022679"/>
    </source>
</evidence>
<dbReference type="CDD" id="cd00761">
    <property type="entry name" value="Glyco_tranf_GTA_type"/>
    <property type="match status" value="1"/>
</dbReference>
<reference evidence="5 6" key="1">
    <citation type="submission" date="2021-04" db="EMBL/GenBank/DDBJ databases">
        <authorList>
            <person name="Rakotoarivonina H."/>
        </authorList>
    </citation>
    <scope>NUCLEOTIDE SEQUENCE [LARGE SCALE GENOMIC DNA]</scope>
    <source>
        <strain evidence="5 6">XE</strain>
    </source>
</reference>
<feature type="domain" description="Glycosyltransferase 2-like" evidence="4">
    <location>
        <begin position="4"/>
        <end position="128"/>
    </location>
</feature>
<dbReference type="PANTHER" id="PTHR22916">
    <property type="entry name" value="GLYCOSYLTRANSFERASE"/>
    <property type="match status" value="1"/>
</dbReference>
<sequence>MEVSVIVPVYNAEAHLESCIASLRAQTLEACEFIFVNDGSTDGSRRIIERHAELDDRIVLIDQPNRGVSAARNAGLQAAAGRYVGFVDADDEVAPEFYETLLGAAERHGCDAVIAEFAEGEAGRPAAYPFPAGVTLDRSCITNRLLPYFVESDRCNSVCNKLYRMSAVRRSGALFPRGVALGEDGWFNMLFFAAAESAVYLRYCGYRYRETEGSATRRWLDRDYFARALEVYRAELPPIYAELMDERELEVRRSAKLIRSVLAYIYVYCRPAVGLTPAERLRKVRRMIGHRDVRRALDVYRAAFGGAAGRYERLMLGLMKRRSALGLYCAATYSRLRSGE</sequence>
<protein>
    <submittedName>
        <fullName evidence="5">Uncharacterized glycosyltransferase epsJ</fullName>
    </submittedName>
</protein>
<proteinExistence type="inferred from homology"/>
<evidence type="ECO:0000256" key="1">
    <source>
        <dbReference type="ARBA" id="ARBA00006739"/>
    </source>
</evidence>
<dbReference type="Proteomes" id="UP000681526">
    <property type="component" value="Unassembled WGS sequence"/>
</dbReference>
<keyword evidence="3" id="KW-0808">Transferase</keyword>
<dbReference type="Gene3D" id="3.90.550.10">
    <property type="entry name" value="Spore Coat Polysaccharide Biosynthesis Protein SpsA, Chain A"/>
    <property type="match status" value="1"/>
</dbReference>
<dbReference type="RefSeq" id="WP_213484403.1">
    <property type="nucleotide sequence ID" value="NZ_CAJRAY010000043.1"/>
</dbReference>
<evidence type="ECO:0000313" key="5">
    <source>
        <dbReference type="EMBL" id="CAG5086020.1"/>
    </source>
</evidence>
<gene>
    <name evidence="5" type="primary">txxe 1285-epsJ</name>
    <name evidence="5" type="ORF">TXXE_09380</name>
</gene>
<accession>A0ABN7RU91</accession>
<dbReference type="InterPro" id="IPR029044">
    <property type="entry name" value="Nucleotide-diphossugar_trans"/>
</dbReference>
<evidence type="ECO:0000313" key="6">
    <source>
        <dbReference type="Proteomes" id="UP000681526"/>
    </source>
</evidence>
<dbReference type="Pfam" id="PF00535">
    <property type="entry name" value="Glycos_transf_2"/>
    <property type="match status" value="1"/>
</dbReference>
<evidence type="ECO:0000256" key="2">
    <source>
        <dbReference type="ARBA" id="ARBA00022676"/>
    </source>
</evidence>
<dbReference type="EMBL" id="CAJRAY010000043">
    <property type="protein sequence ID" value="CAG5086020.1"/>
    <property type="molecule type" value="Genomic_DNA"/>
</dbReference>
<comment type="caution">
    <text evidence="5">The sequence shown here is derived from an EMBL/GenBank/DDBJ whole genome shotgun (WGS) entry which is preliminary data.</text>
</comment>
<dbReference type="InterPro" id="IPR001173">
    <property type="entry name" value="Glyco_trans_2-like"/>
</dbReference>
<keyword evidence="2" id="KW-0328">Glycosyltransferase</keyword>
<comment type="similarity">
    <text evidence="1">Belongs to the glycosyltransferase 2 family.</text>
</comment>
<organism evidence="5 6">
    <name type="scientific">Thermobacillus xylanilyticus</name>
    <dbReference type="NCBI Taxonomy" id="76633"/>
    <lineage>
        <taxon>Bacteria</taxon>
        <taxon>Bacillati</taxon>
        <taxon>Bacillota</taxon>
        <taxon>Bacilli</taxon>
        <taxon>Bacillales</taxon>
        <taxon>Paenibacillaceae</taxon>
        <taxon>Thermobacillus</taxon>
    </lineage>
</organism>